<sequence>MIGHCIALGGRDSVCSVVSLLALPLREVYSVGEQAGQSIYS</sequence>
<proteinExistence type="predicted"/>
<reference evidence="1" key="1">
    <citation type="submission" date="2014-11" db="EMBL/GenBank/DDBJ databases">
        <authorList>
            <person name="Amaro Gonzalez C."/>
        </authorList>
    </citation>
    <scope>NUCLEOTIDE SEQUENCE</scope>
</reference>
<name>A0A0E9VZG0_ANGAN</name>
<dbReference type="EMBL" id="GBXM01025954">
    <property type="protein sequence ID" value="JAH82623.1"/>
    <property type="molecule type" value="Transcribed_RNA"/>
</dbReference>
<accession>A0A0E9VZG0</accession>
<dbReference type="AlphaFoldDB" id="A0A0E9VZG0"/>
<organism evidence="1">
    <name type="scientific">Anguilla anguilla</name>
    <name type="common">European freshwater eel</name>
    <name type="synonym">Muraena anguilla</name>
    <dbReference type="NCBI Taxonomy" id="7936"/>
    <lineage>
        <taxon>Eukaryota</taxon>
        <taxon>Metazoa</taxon>
        <taxon>Chordata</taxon>
        <taxon>Craniata</taxon>
        <taxon>Vertebrata</taxon>
        <taxon>Euteleostomi</taxon>
        <taxon>Actinopterygii</taxon>
        <taxon>Neopterygii</taxon>
        <taxon>Teleostei</taxon>
        <taxon>Anguilliformes</taxon>
        <taxon>Anguillidae</taxon>
        <taxon>Anguilla</taxon>
    </lineage>
</organism>
<protein>
    <submittedName>
        <fullName evidence="1">Uncharacterized protein</fullName>
    </submittedName>
</protein>
<evidence type="ECO:0000313" key="1">
    <source>
        <dbReference type="EMBL" id="JAH82623.1"/>
    </source>
</evidence>
<reference evidence="1" key="2">
    <citation type="journal article" date="2015" name="Fish Shellfish Immunol.">
        <title>Early steps in the European eel (Anguilla anguilla)-Vibrio vulnificus interaction in the gills: Role of the RtxA13 toxin.</title>
        <authorList>
            <person name="Callol A."/>
            <person name="Pajuelo D."/>
            <person name="Ebbesson L."/>
            <person name="Teles M."/>
            <person name="MacKenzie S."/>
            <person name="Amaro C."/>
        </authorList>
    </citation>
    <scope>NUCLEOTIDE SEQUENCE</scope>
</reference>